<dbReference type="PANTHER" id="PTHR45527:SF1">
    <property type="entry name" value="FATTY ACID SYNTHASE"/>
    <property type="match status" value="1"/>
</dbReference>
<dbReference type="OrthoDB" id="2472181at2"/>
<dbReference type="InterPro" id="IPR020845">
    <property type="entry name" value="AMP-binding_CS"/>
</dbReference>
<dbReference type="Pfam" id="PF00501">
    <property type="entry name" value="AMP-binding"/>
    <property type="match status" value="1"/>
</dbReference>
<reference evidence="8 9" key="1">
    <citation type="submission" date="2019-03" db="EMBL/GenBank/DDBJ databases">
        <title>Genomic Encyclopedia of Type Strains, Phase IV (KMG-IV): sequencing the most valuable type-strain genomes for metagenomic binning, comparative biology and taxonomic classification.</title>
        <authorList>
            <person name="Goeker M."/>
        </authorList>
    </citation>
    <scope>NUCLEOTIDE SEQUENCE [LARGE SCALE GENOMIC DNA]</scope>
    <source>
        <strain evidence="8 9">DSM 45934</strain>
    </source>
</reference>
<dbReference type="Proteomes" id="UP000295680">
    <property type="component" value="Unassembled WGS sequence"/>
</dbReference>
<feature type="region of interest" description="Disordered" evidence="6">
    <location>
        <begin position="78"/>
        <end position="101"/>
    </location>
</feature>
<dbReference type="SUPFAM" id="SSF47336">
    <property type="entry name" value="ACP-like"/>
    <property type="match status" value="2"/>
</dbReference>
<evidence type="ECO:0000259" key="7">
    <source>
        <dbReference type="PROSITE" id="PS50075"/>
    </source>
</evidence>
<organism evidence="8 9">
    <name type="scientific">Actinocrispum wychmicini</name>
    <dbReference type="NCBI Taxonomy" id="1213861"/>
    <lineage>
        <taxon>Bacteria</taxon>
        <taxon>Bacillati</taxon>
        <taxon>Actinomycetota</taxon>
        <taxon>Actinomycetes</taxon>
        <taxon>Pseudonocardiales</taxon>
        <taxon>Pseudonocardiaceae</taxon>
        <taxon>Actinocrispum</taxon>
    </lineage>
</organism>
<evidence type="ECO:0000256" key="1">
    <source>
        <dbReference type="ARBA" id="ARBA00001957"/>
    </source>
</evidence>
<dbReference type="InterPro" id="IPR009081">
    <property type="entry name" value="PP-bd_ACP"/>
</dbReference>
<dbReference type="Gene3D" id="3.40.50.980">
    <property type="match status" value="2"/>
</dbReference>
<comment type="caution">
    <text evidence="8">The sequence shown here is derived from an EMBL/GenBank/DDBJ whole genome shotgun (WGS) entry which is preliminary data.</text>
</comment>
<keyword evidence="3" id="KW-0597">Phosphoprotein</keyword>
<dbReference type="Gene3D" id="3.30.300.30">
    <property type="match status" value="1"/>
</dbReference>
<dbReference type="Pfam" id="PF13193">
    <property type="entry name" value="AMP-binding_C"/>
    <property type="match status" value="1"/>
</dbReference>
<dbReference type="InterPro" id="IPR036736">
    <property type="entry name" value="ACP-like_sf"/>
</dbReference>
<dbReference type="SMART" id="SM00823">
    <property type="entry name" value="PKS_PP"/>
    <property type="match status" value="2"/>
</dbReference>
<dbReference type="CDD" id="cd19534">
    <property type="entry name" value="E_NRPS"/>
    <property type="match status" value="1"/>
</dbReference>
<dbReference type="SUPFAM" id="SSF56801">
    <property type="entry name" value="Acetyl-CoA synthetase-like"/>
    <property type="match status" value="1"/>
</dbReference>
<dbReference type="InterPro" id="IPR006162">
    <property type="entry name" value="Ppantetheine_attach_site"/>
</dbReference>
<dbReference type="Gene3D" id="3.30.559.10">
    <property type="entry name" value="Chloramphenicol acetyltransferase-like domain"/>
    <property type="match status" value="2"/>
</dbReference>
<name>A0A4R2JM60_9PSEU</name>
<dbReference type="GO" id="GO:0003824">
    <property type="term" value="F:catalytic activity"/>
    <property type="evidence" value="ECO:0007669"/>
    <property type="project" value="InterPro"/>
</dbReference>
<dbReference type="InterPro" id="IPR020806">
    <property type="entry name" value="PKS_PP-bd"/>
</dbReference>
<dbReference type="InterPro" id="IPR001242">
    <property type="entry name" value="Condensation_dom"/>
</dbReference>
<dbReference type="GO" id="GO:0008610">
    <property type="term" value="P:lipid biosynthetic process"/>
    <property type="evidence" value="ECO:0007669"/>
    <property type="project" value="UniProtKB-ARBA"/>
</dbReference>
<dbReference type="InterPro" id="IPR023213">
    <property type="entry name" value="CAT-like_dom_sf"/>
</dbReference>
<proteinExistence type="predicted"/>
<dbReference type="NCBIfam" id="TIGR01720">
    <property type="entry name" value="NRPS-para261"/>
    <property type="match status" value="1"/>
</dbReference>
<evidence type="ECO:0000256" key="5">
    <source>
        <dbReference type="ARBA" id="ARBA00023194"/>
    </source>
</evidence>
<sequence>EVVGSGGGVGSELERVLAGVWGEVLGVEGVGVGDNFFELGGDSIQAMLIAARAARHGIKITQDLMFKHETVARIVEALEDRHGEDSQTRDALPSTDTERGARPLAPMQEGMLFHSLLETDEGAYIQQMVWVLPETADWDRLRKAWDGVIARHDILRTGFRWADGGGMTQWVSAGTGIPSTTVDWISTSHAAVAESLTDFLRDDRTRGFVLDRPPLMRLTRIDLADSALLVWTHHHAILDGWSIPILLTEIDDEYRRQEHATAGPAAPPQFGVFLDWLATRDVEAGRGFWRSRLDGFVGARSLGAIDVRPATAQPATRHAAQRVPEETDAKLRALAGQARVTLNTVVQGAWAVMLARWDAKPEAVFGAVVSGRPEGLPDAQQLVGLCMNTVPVRIPVPGQATIGSWLRRIQDARLAGQEHEWMSLTDIQRIVGANREHPLFATTLVYENFPDAAAVGRSGLFGSPIRTDQHTANGATLVVLPDPVLQLRLGVANTALTEHDLAEVLAEFVGLLKRMATHDVDDEVASLHVLDDKATSAVLAHSTGAVVHREHLPVPEWFARQACTTPDAVALIYDGARLTYRELDERSNRLANHLIGLGVRRGTAVGVCLLRGFDLVAALLGVLKAGAHYVPLEPGHPRKRSDYVLRDANVRAMVTSRRIVDTLPEFHGTVVLLDGEDDPLGTVSSDNPGVPVRANELAYVIYTSGSTGKPKGVMIQHGPLANFVSWCLAGYAGDRPGGTAMFSSIAFDAVVPNLYPPLVSGRSVTLLPEPLDGDALGDLLHAGAPYSFLKLTPSHFGVLAHQLGRDRARGLAHLLVVGAEAFPGSTLNEWRALDADVTILNEYGPTEATVANSTYVTGVSTDADLLPIGVPIPNTTMYVLDDDLRLCPPGVIGEIYIGGTCVALGYNGLAGRTAESFVPDPFGRTPGARLYRTGDLGRLLPDGNFDFRGRIDDQVKVRGYRIELAEIEGALVSHDGVEGAFVRVMSFPSGPRIVAYVAGPADGLPDAADLRAFLADLLPTYMHPAHFVPLDQIPLTPHGKIDRGALPAPVVAAGRVEAAEPRTPLEEVVADVWARVLGLDHVGLDDNFFELGGDSILSIRIVALLVSEGVQTDLRSLFNGPTVRQMARTAHAISTPRPLQRREASGEVPLTPVQRWFFDQDFANPHHYNQWTSVSLRRRDKEAVLAGLKAVVKEHDTFRLRFHLSDDGTYRQRYEESDVEDDEWLQDVDLSRRTPGLADLSGIANKLQRGLDLHYGPMLRAAFVDLGKPDDVRLIIVAHHLVVDGVSWRILIEDLETAASATAAGRPPVWGPRTSPFGQWAHRLVELGATARLHAQEEHWLAQFDGFEPLFASSGGNLAGDARSHIGALDQVRTASLLRDLPRRFGVRINGVLLTALADAVRTVLGRETFVLNLEGHGREPLFDDVDLTRTVGWFTSIFPVRLSAGLGGLAEALPRIDGLVRSIPANGVGYGVLRYLAEGGSALARDVDVCFNYLGQFDGSSQREGMLSTTHDVVSGSVDRGNRRAHRLEIVSSVSEGKLTTRWTFDPDAVAPAQVAELADAYQAALCALVALGKEER</sequence>
<dbReference type="CDD" id="cd05930">
    <property type="entry name" value="A_NRPS"/>
    <property type="match status" value="1"/>
</dbReference>
<dbReference type="Pfam" id="PF00550">
    <property type="entry name" value="PP-binding"/>
    <property type="match status" value="2"/>
</dbReference>
<dbReference type="InterPro" id="IPR000873">
    <property type="entry name" value="AMP-dep_synth/lig_dom"/>
</dbReference>
<evidence type="ECO:0000256" key="4">
    <source>
        <dbReference type="ARBA" id="ARBA00022737"/>
    </source>
</evidence>
<comment type="cofactor">
    <cofactor evidence="1">
        <name>pantetheine 4'-phosphate</name>
        <dbReference type="ChEBI" id="CHEBI:47942"/>
    </cofactor>
</comment>
<evidence type="ECO:0000313" key="8">
    <source>
        <dbReference type="EMBL" id="TCO61183.1"/>
    </source>
</evidence>
<dbReference type="Pfam" id="PF00668">
    <property type="entry name" value="Condensation"/>
    <property type="match status" value="2"/>
</dbReference>
<feature type="domain" description="Carrier" evidence="7">
    <location>
        <begin position="1060"/>
        <end position="1134"/>
    </location>
</feature>
<dbReference type="NCBIfam" id="TIGR01733">
    <property type="entry name" value="AA-adenyl-dom"/>
    <property type="match status" value="1"/>
</dbReference>
<keyword evidence="2" id="KW-0596">Phosphopantetheine</keyword>
<evidence type="ECO:0000256" key="6">
    <source>
        <dbReference type="SAM" id="MobiDB-lite"/>
    </source>
</evidence>
<dbReference type="GO" id="GO:0005737">
    <property type="term" value="C:cytoplasm"/>
    <property type="evidence" value="ECO:0007669"/>
    <property type="project" value="TreeGrafter"/>
</dbReference>
<dbReference type="GO" id="GO:0043041">
    <property type="term" value="P:amino acid activation for nonribosomal peptide biosynthetic process"/>
    <property type="evidence" value="ECO:0007669"/>
    <property type="project" value="TreeGrafter"/>
</dbReference>
<accession>A0A4R2JM60</accession>
<keyword evidence="9" id="KW-1185">Reference proteome</keyword>
<dbReference type="GO" id="GO:0044550">
    <property type="term" value="P:secondary metabolite biosynthetic process"/>
    <property type="evidence" value="ECO:0007669"/>
    <property type="project" value="TreeGrafter"/>
</dbReference>
<gene>
    <name evidence="8" type="ORF">EV192_103767</name>
</gene>
<dbReference type="Gene3D" id="3.30.559.30">
    <property type="entry name" value="Nonribosomal peptide synthetase, condensation domain"/>
    <property type="match status" value="2"/>
</dbReference>
<dbReference type="PROSITE" id="PS50075">
    <property type="entry name" value="CARRIER"/>
    <property type="match status" value="2"/>
</dbReference>
<dbReference type="Gene3D" id="1.10.1200.10">
    <property type="entry name" value="ACP-like"/>
    <property type="match status" value="2"/>
</dbReference>
<dbReference type="EMBL" id="SLWS01000003">
    <property type="protein sequence ID" value="TCO61183.1"/>
    <property type="molecule type" value="Genomic_DNA"/>
</dbReference>
<dbReference type="PANTHER" id="PTHR45527">
    <property type="entry name" value="NONRIBOSOMAL PEPTIDE SYNTHETASE"/>
    <property type="match status" value="1"/>
</dbReference>
<dbReference type="Gene3D" id="2.30.38.10">
    <property type="entry name" value="Luciferase, Domain 3"/>
    <property type="match status" value="1"/>
</dbReference>
<dbReference type="FunFam" id="3.40.50.980:FF:000001">
    <property type="entry name" value="Non-ribosomal peptide synthetase"/>
    <property type="match status" value="1"/>
</dbReference>
<dbReference type="FunFam" id="1.10.1200.10:FF:000005">
    <property type="entry name" value="Nonribosomal peptide synthetase 1"/>
    <property type="match status" value="2"/>
</dbReference>
<feature type="non-terminal residue" evidence="8">
    <location>
        <position position="1"/>
    </location>
</feature>
<dbReference type="InterPro" id="IPR010071">
    <property type="entry name" value="AA_adenyl_dom"/>
</dbReference>
<dbReference type="PROSITE" id="PS00012">
    <property type="entry name" value="PHOSPHOPANTETHEINE"/>
    <property type="match status" value="2"/>
</dbReference>
<feature type="domain" description="Carrier" evidence="7">
    <location>
        <begin position="8"/>
        <end position="82"/>
    </location>
</feature>
<keyword evidence="4" id="KW-0677">Repeat</keyword>
<dbReference type="PROSITE" id="PS00455">
    <property type="entry name" value="AMP_BINDING"/>
    <property type="match status" value="1"/>
</dbReference>
<evidence type="ECO:0000256" key="2">
    <source>
        <dbReference type="ARBA" id="ARBA00022450"/>
    </source>
</evidence>
<keyword evidence="5" id="KW-0045">Antibiotic biosynthesis</keyword>
<dbReference type="InterPro" id="IPR010060">
    <property type="entry name" value="NRPS_synth"/>
</dbReference>
<dbReference type="InterPro" id="IPR025110">
    <property type="entry name" value="AMP-bd_C"/>
</dbReference>
<dbReference type="GO" id="GO:0017000">
    <property type="term" value="P:antibiotic biosynthetic process"/>
    <property type="evidence" value="ECO:0007669"/>
    <property type="project" value="UniProtKB-KW"/>
</dbReference>
<dbReference type="InterPro" id="IPR020459">
    <property type="entry name" value="AMP-binding"/>
</dbReference>
<dbReference type="GO" id="GO:0031177">
    <property type="term" value="F:phosphopantetheine binding"/>
    <property type="evidence" value="ECO:0007669"/>
    <property type="project" value="InterPro"/>
</dbReference>
<evidence type="ECO:0000256" key="3">
    <source>
        <dbReference type="ARBA" id="ARBA00022553"/>
    </source>
</evidence>
<feature type="compositionally biased region" description="Basic and acidic residues" evidence="6">
    <location>
        <begin position="78"/>
        <end position="88"/>
    </location>
</feature>
<dbReference type="PRINTS" id="PR00154">
    <property type="entry name" value="AMPBINDING"/>
</dbReference>
<protein>
    <submittedName>
        <fullName evidence="8">Non-ribosomal peptide synthase protein (TIGR01720 family)/amino acid adenylation domain-containing protein</fullName>
    </submittedName>
</protein>
<evidence type="ECO:0000313" key="9">
    <source>
        <dbReference type="Proteomes" id="UP000295680"/>
    </source>
</evidence>
<dbReference type="SUPFAM" id="SSF52777">
    <property type="entry name" value="CoA-dependent acyltransferases"/>
    <property type="match status" value="4"/>
</dbReference>
<dbReference type="InterPro" id="IPR045851">
    <property type="entry name" value="AMP-bd_C_sf"/>
</dbReference>